<dbReference type="Pfam" id="PF00485">
    <property type="entry name" value="PRK"/>
    <property type="match status" value="1"/>
</dbReference>
<comment type="caution">
    <text evidence="2">The sequence shown here is derived from an EMBL/GenBank/DDBJ whole genome shotgun (WGS) entry which is preliminary data.</text>
</comment>
<gene>
    <name evidence="2" type="ORF">DFR56_102132</name>
</gene>
<keyword evidence="2" id="KW-0418">Kinase</keyword>
<proteinExistence type="predicted"/>
<protein>
    <submittedName>
        <fullName evidence="2">Uridine kinase</fullName>
    </submittedName>
</protein>
<dbReference type="EMBL" id="QJJQ01000002">
    <property type="protein sequence ID" value="PXW89355.1"/>
    <property type="molecule type" value="Genomic_DNA"/>
</dbReference>
<dbReference type="Proteomes" id="UP000247978">
    <property type="component" value="Unassembled WGS sequence"/>
</dbReference>
<feature type="domain" description="Phosphoribulokinase/uridine kinase" evidence="1">
    <location>
        <begin position="22"/>
        <end position="167"/>
    </location>
</feature>
<dbReference type="InterPro" id="IPR027417">
    <property type="entry name" value="P-loop_NTPase"/>
</dbReference>
<accession>A0A2V3WB25</accession>
<keyword evidence="2" id="KW-0808">Transferase</keyword>
<dbReference type="AlphaFoldDB" id="A0A2V3WB25"/>
<dbReference type="InterPro" id="IPR006083">
    <property type="entry name" value="PRK/URK"/>
</dbReference>
<keyword evidence="3" id="KW-1185">Reference proteome</keyword>
<dbReference type="SUPFAM" id="SSF52540">
    <property type="entry name" value="P-loop containing nucleoside triphosphate hydrolases"/>
    <property type="match status" value="1"/>
</dbReference>
<dbReference type="Gene3D" id="3.40.50.300">
    <property type="entry name" value="P-loop containing nucleotide triphosphate hydrolases"/>
    <property type="match status" value="1"/>
</dbReference>
<dbReference type="GO" id="GO:0005524">
    <property type="term" value="F:ATP binding"/>
    <property type="evidence" value="ECO:0007669"/>
    <property type="project" value="InterPro"/>
</dbReference>
<organism evidence="2 3">
    <name type="scientific">Pseudogracilibacillus auburnensis</name>
    <dbReference type="NCBI Taxonomy" id="1494959"/>
    <lineage>
        <taxon>Bacteria</taxon>
        <taxon>Bacillati</taxon>
        <taxon>Bacillota</taxon>
        <taxon>Bacilli</taxon>
        <taxon>Bacillales</taxon>
        <taxon>Bacillaceae</taxon>
        <taxon>Pseudogracilibacillus</taxon>
    </lineage>
</organism>
<dbReference type="PANTHER" id="PTHR10285">
    <property type="entry name" value="URIDINE KINASE"/>
    <property type="match status" value="1"/>
</dbReference>
<evidence type="ECO:0000313" key="3">
    <source>
        <dbReference type="Proteomes" id="UP000247978"/>
    </source>
</evidence>
<dbReference type="GO" id="GO:0016301">
    <property type="term" value="F:kinase activity"/>
    <property type="evidence" value="ECO:0007669"/>
    <property type="project" value="UniProtKB-KW"/>
</dbReference>
<evidence type="ECO:0000259" key="1">
    <source>
        <dbReference type="Pfam" id="PF00485"/>
    </source>
</evidence>
<evidence type="ECO:0000313" key="2">
    <source>
        <dbReference type="EMBL" id="PXW89355.1"/>
    </source>
</evidence>
<sequence>MMKNIVERMINLHSTNKRNPLLIGIDGLGGAAKTSYSQELKKNLEAEGFSTVLLHMDDFIHPKRIRYHANAPEWSCYYNDQWRYQCVIDQIFTPIKMGKKINQAIELYDKEHDTYKKETIFIDNDTIVLVEGVFIQRLELRAYFDFVIYIDVSKEKRLQRVLARDTYIGNHAKILEKYEKRYFPAEEYDQEKCSPCLKADYVVKN</sequence>
<name>A0A2V3WB25_9BACI</name>
<reference evidence="2 3" key="1">
    <citation type="submission" date="2018-05" db="EMBL/GenBank/DDBJ databases">
        <title>Genomic Encyclopedia of Type Strains, Phase IV (KMG-IV): sequencing the most valuable type-strain genomes for metagenomic binning, comparative biology and taxonomic classification.</title>
        <authorList>
            <person name="Goeker M."/>
        </authorList>
    </citation>
    <scope>NUCLEOTIDE SEQUENCE [LARGE SCALE GENOMIC DNA]</scope>
    <source>
        <strain evidence="2 3">DSM 28556</strain>
    </source>
</reference>